<proteinExistence type="predicted"/>
<gene>
    <name evidence="2" type="ORF">OIDMADRAFT_130524</name>
</gene>
<dbReference type="EMBL" id="KN832882">
    <property type="protein sequence ID" value="KIM97121.1"/>
    <property type="molecule type" value="Genomic_DNA"/>
</dbReference>
<dbReference type="STRING" id="913774.A0A0C3H3V7"/>
<feature type="non-terminal residue" evidence="2">
    <location>
        <position position="119"/>
    </location>
</feature>
<dbReference type="PANTHER" id="PTHR24148:SF73">
    <property type="entry name" value="HET DOMAIN PROTEIN (AFU_ORTHOLOGUE AFUA_8G01020)"/>
    <property type="match status" value="1"/>
</dbReference>
<dbReference type="Pfam" id="PF06985">
    <property type="entry name" value="HET"/>
    <property type="match status" value="1"/>
</dbReference>
<dbReference type="AlphaFoldDB" id="A0A0C3H3V7"/>
<dbReference type="HOGENOM" id="CLU_004184_6_3_1"/>
<name>A0A0C3H3V7_OIDMZ</name>
<feature type="domain" description="Heterokaryon incompatibility" evidence="1">
    <location>
        <begin position="24"/>
        <end position="115"/>
    </location>
</feature>
<dbReference type="InterPro" id="IPR052895">
    <property type="entry name" value="HetReg/Transcr_Mod"/>
</dbReference>
<sequence length="119" mass="13750">MSILTDRRDNQLFDLRSRFNWGDFEAVSYCWMSEVKEKSLIIDGLPLMVPKTVDAVLRRLRDLPEAKSGMKFWIDAICIDQDNTPEKNHQVNFMWNIYATAFSVVAWLGESEDGSETAI</sequence>
<accession>A0A0C3H3V7</accession>
<evidence type="ECO:0000259" key="1">
    <source>
        <dbReference type="Pfam" id="PF06985"/>
    </source>
</evidence>
<evidence type="ECO:0000313" key="2">
    <source>
        <dbReference type="EMBL" id="KIM97121.1"/>
    </source>
</evidence>
<dbReference type="InterPro" id="IPR010730">
    <property type="entry name" value="HET"/>
</dbReference>
<dbReference type="InParanoid" id="A0A0C3H3V7"/>
<reference evidence="2 3" key="1">
    <citation type="submission" date="2014-04" db="EMBL/GenBank/DDBJ databases">
        <authorList>
            <consortium name="DOE Joint Genome Institute"/>
            <person name="Kuo A."/>
            <person name="Martino E."/>
            <person name="Perotto S."/>
            <person name="Kohler A."/>
            <person name="Nagy L.G."/>
            <person name="Floudas D."/>
            <person name="Copeland A."/>
            <person name="Barry K.W."/>
            <person name="Cichocki N."/>
            <person name="Veneault-Fourrey C."/>
            <person name="LaButti K."/>
            <person name="Lindquist E.A."/>
            <person name="Lipzen A."/>
            <person name="Lundell T."/>
            <person name="Morin E."/>
            <person name="Murat C."/>
            <person name="Sun H."/>
            <person name="Tunlid A."/>
            <person name="Henrissat B."/>
            <person name="Grigoriev I.V."/>
            <person name="Hibbett D.S."/>
            <person name="Martin F."/>
            <person name="Nordberg H.P."/>
            <person name="Cantor M.N."/>
            <person name="Hua S.X."/>
        </authorList>
    </citation>
    <scope>NUCLEOTIDE SEQUENCE [LARGE SCALE GENOMIC DNA]</scope>
    <source>
        <strain evidence="2 3">Zn</strain>
    </source>
</reference>
<dbReference type="PANTHER" id="PTHR24148">
    <property type="entry name" value="ANKYRIN REPEAT DOMAIN-CONTAINING PROTEIN 39 HOMOLOG-RELATED"/>
    <property type="match status" value="1"/>
</dbReference>
<evidence type="ECO:0000313" key="3">
    <source>
        <dbReference type="Proteomes" id="UP000054321"/>
    </source>
</evidence>
<dbReference type="OrthoDB" id="265717at2759"/>
<dbReference type="Proteomes" id="UP000054321">
    <property type="component" value="Unassembled WGS sequence"/>
</dbReference>
<keyword evidence="3" id="KW-1185">Reference proteome</keyword>
<organism evidence="2 3">
    <name type="scientific">Oidiodendron maius (strain Zn)</name>
    <dbReference type="NCBI Taxonomy" id="913774"/>
    <lineage>
        <taxon>Eukaryota</taxon>
        <taxon>Fungi</taxon>
        <taxon>Dikarya</taxon>
        <taxon>Ascomycota</taxon>
        <taxon>Pezizomycotina</taxon>
        <taxon>Leotiomycetes</taxon>
        <taxon>Leotiomycetes incertae sedis</taxon>
        <taxon>Myxotrichaceae</taxon>
        <taxon>Oidiodendron</taxon>
    </lineage>
</organism>
<reference evidence="3" key="2">
    <citation type="submission" date="2015-01" db="EMBL/GenBank/DDBJ databases">
        <title>Evolutionary Origins and Diversification of the Mycorrhizal Mutualists.</title>
        <authorList>
            <consortium name="DOE Joint Genome Institute"/>
            <consortium name="Mycorrhizal Genomics Consortium"/>
            <person name="Kohler A."/>
            <person name="Kuo A."/>
            <person name="Nagy L.G."/>
            <person name="Floudas D."/>
            <person name="Copeland A."/>
            <person name="Barry K.W."/>
            <person name="Cichocki N."/>
            <person name="Veneault-Fourrey C."/>
            <person name="LaButti K."/>
            <person name="Lindquist E.A."/>
            <person name="Lipzen A."/>
            <person name="Lundell T."/>
            <person name="Morin E."/>
            <person name="Murat C."/>
            <person name="Riley R."/>
            <person name="Ohm R."/>
            <person name="Sun H."/>
            <person name="Tunlid A."/>
            <person name="Henrissat B."/>
            <person name="Grigoriev I.V."/>
            <person name="Hibbett D.S."/>
            <person name="Martin F."/>
        </authorList>
    </citation>
    <scope>NUCLEOTIDE SEQUENCE [LARGE SCALE GENOMIC DNA]</scope>
    <source>
        <strain evidence="3">Zn</strain>
    </source>
</reference>
<protein>
    <recommendedName>
        <fullName evidence="1">Heterokaryon incompatibility domain-containing protein</fullName>
    </recommendedName>
</protein>